<comment type="cofactor">
    <cofactor evidence="1">
        <name>FMN</name>
        <dbReference type="ChEBI" id="CHEBI:58210"/>
    </cofactor>
</comment>
<comment type="caution">
    <text evidence="5">The sequence shown here is derived from an EMBL/GenBank/DDBJ whole genome shotgun (WGS) entry which is preliminary data.</text>
</comment>
<dbReference type="InterPro" id="IPR052174">
    <property type="entry name" value="Flavoredoxin"/>
</dbReference>
<dbReference type="Pfam" id="PF01613">
    <property type="entry name" value="Flavin_Reduct"/>
    <property type="match status" value="1"/>
</dbReference>
<dbReference type="AlphaFoldDB" id="X1UVY4"/>
<keyword evidence="2" id="KW-0285">Flavoprotein</keyword>
<dbReference type="Gene3D" id="2.30.110.10">
    <property type="entry name" value="Electron Transport, Fmn-binding Protein, Chain A"/>
    <property type="match status" value="1"/>
</dbReference>
<evidence type="ECO:0000256" key="2">
    <source>
        <dbReference type="ARBA" id="ARBA00022630"/>
    </source>
</evidence>
<dbReference type="InterPro" id="IPR002563">
    <property type="entry name" value="Flavin_Rdtase-like_dom"/>
</dbReference>
<accession>X1UVY4</accession>
<dbReference type="PANTHER" id="PTHR43567:SF1">
    <property type="entry name" value="FLAVOREDOXIN"/>
    <property type="match status" value="1"/>
</dbReference>
<evidence type="ECO:0000256" key="3">
    <source>
        <dbReference type="ARBA" id="ARBA00038054"/>
    </source>
</evidence>
<dbReference type="SMART" id="SM00903">
    <property type="entry name" value="Flavin_Reduct"/>
    <property type="match status" value="1"/>
</dbReference>
<comment type="similarity">
    <text evidence="3">Belongs to the flavoredoxin family.</text>
</comment>
<organism evidence="5">
    <name type="scientific">marine sediment metagenome</name>
    <dbReference type="NCBI Taxonomy" id="412755"/>
    <lineage>
        <taxon>unclassified sequences</taxon>
        <taxon>metagenomes</taxon>
        <taxon>ecological metagenomes</taxon>
    </lineage>
</organism>
<protein>
    <recommendedName>
        <fullName evidence="4">Flavin reductase like domain-containing protein</fullName>
    </recommendedName>
</protein>
<evidence type="ECO:0000256" key="1">
    <source>
        <dbReference type="ARBA" id="ARBA00001917"/>
    </source>
</evidence>
<dbReference type="InterPro" id="IPR012349">
    <property type="entry name" value="Split_barrel_FMN-bd"/>
</dbReference>
<sequence>MKKSFGAKTLIFPAPVWCVGSYDVNGNPNVMTIAWGGICCSKPPCVTISLRKATYTYDNIVERQAYTLSVPSEEHAKEADYFGIASGRNVDKFKETGLTPVKSELVDAPYVGEFPMILECKLIHQLV</sequence>
<name>X1UVY4_9ZZZZ</name>
<evidence type="ECO:0000259" key="4">
    <source>
        <dbReference type="SMART" id="SM00903"/>
    </source>
</evidence>
<dbReference type="EMBL" id="BARW01031562">
    <property type="protein sequence ID" value="GAJ04041.1"/>
    <property type="molecule type" value="Genomic_DNA"/>
</dbReference>
<dbReference type="PANTHER" id="PTHR43567">
    <property type="entry name" value="FLAVOREDOXIN-RELATED-RELATED"/>
    <property type="match status" value="1"/>
</dbReference>
<dbReference type="SUPFAM" id="SSF50475">
    <property type="entry name" value="FMN-binding split barrel"/>
    <property type="match status" value="1"/>
</dbReference>
<evidence type="ECO:0000313" key="5">
    <source>
        <dbReference type="EMBL" id="GAJ04041.1"/>
    </source>
</evidence>
<reference evidence="5" key="1">
    <citation type="journal article" date="2014" name="Front. Microbiol.">
        <title>High frequency of phylogenetically diverse reductive dehalogenase-homologous genes in deep subseafloor sedimentary metagenomes.</title>
        <authorList>
            <person name="Kawai M."/>
            <person name="Futagami T."/>
            <person name="Toyoda A."/>
            <person name="Takaki Y."/>
            <person name="Nishi S."/>
            <person name="Hori S."/>
            <person name="Arai W."/>
            <person name="Tsubouchi T."/>
            <person name="Morono Y."/>
            <person name="Uchiyama I."/>
            <person name="Ito T."/>
            <person name="Fujiyama A."/>
            <person name="Inagaki F."/>
            <person name="Takami H."/>
        </authorList>
    </citation>
    <scope>NUCLEOTIDE SEQUENCE</scope>
    <source>
        <strain evidence="5">Expedition CK06-06</strain>
    </source>
</reference>
<gene>
    <name evidence="5" type="ORF">S12H4_50171</name>
</gene>
<dbReference type="GO" id="GO:0010181">
    <property type="term" value="F:FMN binding"/>
    <property type="evidence" value="ECO:0007669"/>
    <property type="project" value="InterPro"/>
</dbReference>
<proteinExistence type="inferred from homology"/>
<feature type="domain" description="Flavin reductase like" evidence="4">
    <location>
        <begin position="9"/>
        <end position="127"/>
    </location>
</feature>